<dbReference type="PANTHER" id="PTHR18964:SF149">
    <property type="entry name" value="BIFUNCTIONAL UDP-N-ACETYLGLUCOSAMINE 2-EPIMERASE_N-ACETYLMANNOSAMINE KINASE"/>
    <property type="match status" value="1"/>
</dbReference>
<dbReference type="AlphaFoldDB" id="A0A9D2ADX7"/>
<protein>
    <submittedName>
        <fullName evidence="2">ROK family protein</fullName>
    </submittedName>
</protein>
<evidence type="ECO:0000256" key="1">
    <source>
        <dbReference type="ARBA" id="ARBA00006479"/>
    </source>
</evidence>
<comment type="similarity">
    <text evidence="1">Belongs to the ROK (NagC/XylR) family.</text>
</comment>
<evidence type="ECO:0000313" key="3">
    <source>
        <dbReference type="Proteomes" id="UP000824193"/>
    </source>
</evidence>
<gene>
    <name evidence="2" type="ORF">H9865_07760</name>
</gene>
<dbReference type="PANTHER" id="PTHR18964">
    <property type="entry name" value="ROK (REPRESSOR, ORF, KINASE) FAMILY"/>
    <property type="match status" value="1"/>
</dbReference>
<organism evidence="2 3">
    <name type="scientific">Candidatus Allofournierella pullicola</name>
    <dbReference type="NCBI Taxonomy" id="2838596"/>
    <lineage>
        <taxon>Bacteria</taxon>
        <taxon>Bacillati</taxon>
        <taxon>Bacillota</taxon>
        <taxon>Clostridia</taxon>
        <taxon>Eubacteriales</taxon>
        <taxon>Oscillospiraceae</taxon>
        <taxon>Allofournierella</taxon>
    </lineage>
</organism>
<reference evidence="2" key="1">
    <citation type="journal article" date="2021" name="PeerJ">
        <title>Extensive microbial diversity within the chicken gut microbiome revealed by metagenomics and culture.</title>
        <authorList>
            <person name="Gilroy R."/>
            <person name="Ravi A."/>
            <person name="Getino M."/>
            <person name="Pursley I."/>
            <person name="Horton D.L."/>
            <person name="Alikhan N.F."/>
            <person name="Baker D."/>
            <person name="Gharbi K."/>
            <person name="Hall N."/>
            <person name="Watson M."/>
            <person name="Adriaenssens E.M."/>
            <person name="Foster-Nyarko E."/>
            <person name="Jarju S."/>
            <person name="Secka A."/>
            <person name="Antonio M."/>
            <person name="Oren A."/>
            <person name="Chaudhuri R.R."/>
            <person name="La Ragione R."/>
            <person name="Hildebrand F."/>
            <person name="Pallen M.J."/>
        </authorList>
    </citation>
    <scope>NUCLEOTIDE SEQUENCE</scope>
    <source>
        <strain evidence="2">2239</strain>
    </source>
</reference>
<comment type="caution">
    <text evidence="2">The sequence shown here is derived from an EMBL/GenBank/DDBJ whole genome shotgun (WGS) entry which is preliminary data.</text>
</comment>
<dbReference type="InterPro" id="IPR043129">
    <property type="entry name" value="ATPase_NBD"/>
</dbReference>
<reference evidence="2" key="2">
    <citation type="submission" date="2021-04" db="EMBL/GenBank/DDBJ databases">
        <authorList>
            <person name="Gilroy R."/>
        </authorList>
    </citation>
    <scope>NUCLEOTIDE SEQUENCE</scope>
    <source>
        <strain evidence="2">2239</strain>
    </source>
</reference>
<name>A0A9D2ADX7_9FIRM</name>
<proteinExistence type="inferred from homology"/>
<dbReference type="EMBL" id="DXFW01000022">
    <property type="protein sequence ID" value="HIX05981.1"/>
    <property type="molecule type" value="Genomic_DNA"/>
</dbReference>
<dbReference type="Proteomes" id="UP000824193">
    <property type="component" value="Unassembled WGS sequence"/>
</dbReference>
<dbReference type="SUPFAM" id="SSF53067">
    <property type="entry name" value="Actin-like ATPase domain"/>
    <property type="match status" value="1"/>
</dbReference>
<dbReference type="Gene3D" id="3.30.420.40">
    <property type="match status" value="2"/>
</dbReference>
<accession>A0A9D2ADX7</accession>
<dbReference type="Pfam" id="PF00480">
    <property type="entry name" value="ROK"/>
    <property type="match status" value="1"/>
</dbReference>
<sequence>MERYTIGIDLGGTNIKAGVLNARRQLLCKASRPTGAQRPWQAVADDMAALVLELIKQAGVDRRACAGVGVGCPGTIDAAAGRVLYSNNLKGWVDVPLAEHIGSALGLPVRLSNDANCAALGECLAGAARDCGSAVLLTLGTGVGGGVVWNGRVIEGGPGGMELGHTMLISEGEPCTCGRRGCVEAYCSATALIREAVRAARARPDSLLNTLCRGDLSQMDGKIPFDAAQAGDAAAGAVVERYLRHLGEAVVDMVNIFRPQVVLLSGGVCAQGEVLTAPLTEYVRRYAFASPHLEPPPVRIAMLGSDAGLIGAGCLVDCR</sequence>
<evidence type="ECO:0000313" key="2">
    <source>
        <dbReference type="EMBL" id="HIX05981.1"/>
    </source>
</evidence>
<dbReference type="InterPro" id="IPR000600">
    <property type="entry name" value="ROK"/>
</dbReference>